<keyword evidence="1" id="KW-0802">TPR repeat</keyword>
<dbReference type="STRING" id="111105.HR09_04620"/>
<proteinExistence type="predicted"/>
<dbReference type="AlphaFoldDB" id="A0A099WR22"/>
<dbReference type="InterPro" id="IPR019734">
    <property type="entry name" value="TPR_rpt"/>
</dbReference>
<dbReference type="SMART" id="SM00028">
    <property type="entry name" value="TPR"/>
    <property type="match status" value="2"/>
</dbReference>
<evidence type="ECO:0000256" key="2">
    <source>
        <dbReference type="SAM" id="Phobius"/>
    </source>
</evidence>
<dbReference type="Proteomes" id="UP000030130">
    <property type="component" value="Unassembled WGS sequence"/>
</dbReference>
<reference evidence="3 4" key="1">
    <citation type="submission" date="2014-08" db="EMBL/GenBank/DDBJ databases">
        <title>Porphyromonas gulae strain:COT-052_OH1451 Genome sequencing.</title>
        <authorList>
            <person name="Wallis C."/>
            <person name="Deusch O."/>
            <person name="O'Flynn C."/>
            <person name="Davis I."/>
            <person name="Jospin G."/>
            <person name="Darling A.E."/>
            <person name="Coil D.A."/>
            <person name="Alexiev A."/>
            <person name="Horsfall A."/>
            <person name="Kirkwood N."/>
            <person name="Harris S."/>
            <person name="Eisen J.A."/>
        </authorList>
    </citation>
    <scope>NUCLEOTIDE SEQUENCE [LARGE SCALE GENOMIC DNA]</scope>
    <source>
        <strain evidence="4">COT-052 OH1451</strain>
    </source>
</reference>
<evidence type="ECO:0000313" key="3">
    <source>
        <dbReference type="EMBL" id="KGN86611.1"/>
    </source>
</evidence>
<keyword evidence="2" id="KW-0812">Transmembrane</keyword>
<dbReference type="SUPFAM" id="SSF48452">
    <property type="entry name" value="TPR-like"/>
    <property type="match status" value="1"/>
</dbReference>
<dbReference type="InterPro" id="IPR011990">
    <property type="entry name" value="TPR-like_helical_dom_sf"/>
</dbReference>
<keyword evidence="2" id="KW-0472">Membrane</keyword>
<evidence type="ECO:0000313" key="4">
    <source>
        <dbReference type="Proteomes" id="UP000030130"/>
    </source>
</evidence>
<dbReference type="eggNOG" id="COG1729">
    <property type="taxonomic scope" value="Bacteria"/>
</dbReference>
<dbReference type="EMBL" id="JRAI01000032">
    <property type="protein sequence ID" value="KGN86611.1"/>
    <property type="molecule type" value="Genomic_DNA"/>
</dbReference>
<dbReference type="OrthoDB" id="9808622at2"/>
<dbReference type="Pfam" id="PF13174">
    <property type="entry name" value="TPR_6"/>
    <property type="match status" value="1"/>
</dbReference>
<sequence length="228" mass="25075">MAKKENQQPENHVGEVVSRSEQFVEKNMTKIGLVILGVFIIVAGFFAYKRFVSEPKAREAAAKAYLAEDKFIQELDSVALNGNGTNEMGLLAVIKKYSGSDASNLAKAYAGICYYNLGEYQQAIDHLKGFSAKENMVAPSITRLIGDCYVQLKKYEEAVGYFEKAAAAASNDAITPGCLVKAGRVYEELKQYDKALAAYTQVKDKYYTSMEANTVEADIIRVKSKGAK</sequence>
<dbReference type="Pfam" id="PF13424">
    <property type="entry name" value="TPR_12"/>
    <property type="match status" value="1"/>
</dbReference>
<dbReference type="Gene3D" id="1.25.40.10">
    <property type="entry name" value="Tetratricopeptide repeat domain"/>
    <property type="match status" value="1"/>
</dbReference>
<feature type="repeat" description="TPR" evidence="1">
    <location>
        <begin position="139"/>
        <end position="172"/>
    </location>
</feature>
<keyword evidence="2" id="KW-1133">Transmembrane helix</keyword>
<protein>
    <submittedName>
        <fullName evidence="3">Anaphase-promoting protein</fullName>
    </submittedName>
</protein>
<evidence type="ECO:0000256" key="1">
    <source>
        <dbReference type="PROSITE-ProRule" id="PRU00339"/>
    </source>
</evidence>
<feature type="transmembrane region" description="Helical" evidence="2">
    <location>
        <begin position="31"/>
        <end position="48"/>
    </location>
</feature>
<gene>
    <name evidence="3" type="ORF">HR08_03460</name>
</gene>
<dbReference type="PROSITE" id="PS50005">
    <property type="entry name" value="TPR"/>
    <property type="match status" value="1"/>
</dbReference>
<name>A0A099WR22_9PORP</name>
<organism evidence="3 4">
    <name type="scientific">Porphyromonas gulae</name>
    <dbReference type="NCBI Taxonomy" id="111105"/>
    <lineage>
        <taxon>Bacteria</taxon>
        <taxon>Pseudomonadati</taxon>
        <taxon>Bacteroidota</taxon>
        <taxon>Bacteroidia</taxon>
        <taxon>Bacteroidales</taxon>
        <taxon>Porphyromonadaceae</taxon>
        <taxon>Porphyromonas</taxon>
    </lineage>
</organism>
<comment type="caution">
    <text evidence="3">The sequence shown here is derived from an EMBL/GenBank/DDBJ whole genome shotgun (WGS) entry which is preliminary data.</text>
</comment>
<dbReference type="RefSeq" id="WP_018965337.1">
    <property type="nucleotide sequence ID" value="NZ_CALUCC010000333.1"/>
</dbReference>
<dbReference type="GeneID" id="57240573"/>
<accession>A0A099WR22</accession>